<name>A0ABR7GEL5_9FIRM</name>
<feature type="transmembrane region" description="Helical" evidence="7">
    <location>
        <begin position="191"/>
        <end position="212"/>
    </location>
</feature>
<protein>
    <submittedName>
        <fullName evidence="8">Uracil-xanthine permease</fullName>
    </submittedName>
</protein>
<evidence type="ECO:0000313" key="8">
    <source>
        <dbReference type="EMBL" id="MBC5685884.1"/>
    </source>
</evidence>
<organism evidence="8 9">
    <name type="scientific">Roseburia lenta</name>
    <dbReference type="NCBI Taxonomy" id="2763061"/>
    <lineage>
        <taxon>Bacteria</taxon>
        <taxon>Bacillati</taxon>
        <taxon>Bacillota</taxon>
        <taxon>Clostridia</taxon>
        <taxon>Lachnospirales</taxon>
        <taxon>Lachnospiraceae</taxon>
        <taxon>Roseburia</taxon>
    </lineage>
</organism>
<keyword evidence="6 7" id="KW-0472">Membrane</keyword>
<feature type="transmembrane region" description="Helical" evidence="7">
    <location>
        <begin position="51"/>
        <end position="69"/>
    </location>
</feature>
<dbReference type="InterPro" id="IPR006042">
    <property type="entry name" value="Xan_ur_permease"/>
</dbReference>
<dbReference type="InterPro" id="IPR006043">
    <property type="entry name" value="NCS2"/>
</dbReference>
<feature type="transmembrane region" description="Helical" evidence="7">
    <location>
        <begin position="386"/>
        <end position="408"/>
    </location>
</feature>
<keyword evidence="3" id="KW-0813">Transport</keyword>
<dbReference type="EMBL" id="JACOPG010000002">
    <property type="protein sequence ID" value="MBC5685884.1"/>
    <property type="molecule type" value="Genomic_DNA"/>
</dbReference>
<feature type="transmembrane region" description="Helical" evidence="7">
    <location>
        <begin position="414"/>
        <end position="431"/>
    </location>
</feature>
<evidence type="ECO:0000256" key="7">
    <source>
        <dbReference type="SAM" id="Phobius"/>
    </source>
</evidence>
<comment type="caution">
    <text evidence="8">The sequence shown here is derived from an EMBL/GenBank/DDBJ whole genome shotgun (WGS) entry which is preliminary data.</text>
</comment>
<feature type="transmembrane region" description="Helical" evidence="7">
    <location>
        <begin position="325"/>
        <end position="347"/>
    </location>
</feature>
<feature type="transmembrane region" description="Helical" evidence="7">
    <location>
        <begin position="20"/>
        <end position="39"/>
    </location>
</feature>
<keyword evidence="5 7" id="KW-1133">Transmembrane helix</keyword>
<evidence type="ECO:0000256" key="1">
    <source>
        <dbReference type="ARBA" id="ARBA00004141"/>
    </source>
</evidence>
<feature type="transmembrane region" description="Helical" evidence="7">
    <location>
        <begin position="232"/>
        <end position="256"/>
    </location>
</feature>
<accession>A0ABR7GEL5</accession>
<evidence type="ECO:0000256" key="2">
    <source>
        <dbReference type="ARBA" id="ARBA00008821"/>
    </source>
</evidence>
<sequence length="447" mass="47270">MNQKGAIKDARSLGTSKMLLLGLQHMFAMFGATILVPILVNDYFEGEGLSVQVTLFCAGVGTLLFHLITKRKVPAFLGSSFAFLGGFSMVAQLDSGIYANMTMGEKLPYACGGIVVAGLLYLVFALIVKLVGVRKVMRLLPPVVTGPIIISIGLSLASSAVNNAQTNWIIAIVAFAVIVIFNIWGKGMFKIIPILMGIVISYIFALVLNGVGMTNADGSAILDFTSVASAHWVQWQPFVWCKFDITAILVMAPIALATMMEHIGDITAISATVDENFVEDPGLHRTLIGDGLATAFAGAIGGPANTTYGENTGVLELSKVHDPKVIRIAAVYAIILSFSPKFAAVIGSMPSSIIGGVSFILYGMISAIGVRNVVENKVDFTKSRNLIIAAVILVSALGFTDGFTFTIAGTSVTLTSLAIAAILGIFLNAILPGKDYEFETSAKKEEA</sequence>
<evidence type="ECO:0000256" key="5">
    <source>
        <dbReference type="ARBA" id="ARBA00022989"/>
    </source>
</evidence>
<dbReference type="PANTHER" id="PTHR42810:SF2">
    <property type="entry name" value="PURINE PERMEASE C1399.01C-RELATED"/>
    <property type="match status" value="1"/>
</dbReference>
<dbReference type="Proteomes" id="UP000643810">
    <property type="component" value="Unassembled WGS sequence"/>
</dbReference>
<dbReference type="PANTHER" id="PTHR42810">
    <property type="entry name" value="PURINE PERMEASE C1399.01C-RELATED"/>
    <property type="match status" value="1"/>
</dbReference>
<evidence type="ECO:0000256" key="3">
    <source>
        <dbReference type="ARBA" id="ARBA00022448"/>
    </source>
</evidence>
<feature type="transmembrane region" description="Helical" evidence="7">
    <location>
        <begin position="107"/>
        <end position="127"/>
    </location>
</feature>
<comment type="similarity">
    <text evidence="2">Belongs to the nucleobase:cation symporter-2 (NCS2) (TC 2.A.40) family.</text>
</comment>
<keyword evidence="9" id="KW-1185">Reference proteome</keyword>
<comment type="subcellular location">
    <subcellularLocation>
        <location evidence="1">Membrane</location>
        <topology evidence="1">Multi-pass membrane protein</topology>
    </subcellularLocation>
</comment>
<dbReference type="Pfam" id="PF00860">
    <property type="entry name" value="Xan_ur_permease"/>
    <property type="match status" value="1"/>
</dbReference>
<dbReference type="RefSeq" id="WP_186854024.1">
    <property type="nucleotide sequence ID" value="NZ_JACOPG010000002.1"/>
</dbReference>
<proteinExistence type="inferred from homology"/>
<feature type="transmembrane region" description="Helical" evidence="7">
    <location>
        <begin position="139"/>
        <end position="161"/>
    </location>
</feature>
<feature type="transmembrane region" description="Helical" evidence="7">
    <location>
        <begin position="81"/>
        <end position="101"/>
    </location>
</feature>
<evidence type="ECO:0000256" key="4">
    <source>
        <dbReference type="ARBA" id="ARBA00022692"/>
    </source>
</evidence>
<gene>
    <name evidence="8" type="ORF">H8R94_04585</name>
</gene>
<feature type="transmembrane region" description="Helical" evidence="7">
    <location>
        <begin position="353"/>
        <end position="374"/>
    </location>
</feature>
<reference evidence="8 9" key="1">
    <citation type="submission" date="2020-08" db="EMBL/GenBank/DDBJ databases">
        <title>Genome public.</title>
        <authorList>
            <person name="Liu C."/>
            <person name="Sun Q."/>
        </authorList>
    </citation>
    <scope>NUCLEOTIDE SEQUENCE [LARGE SCALE GENOMIC DNA]</scope>
    <source>
        <strain evidence="8 9">NSJ-9</strain>
    </source>
</reference>
<feature type="transmembrane region" description="Helical" evidence="7">
    <location>
        <begin position="167"/>
        <end position="184"/>
    </location>
</feature>
<evidence type="ECO:0000313" key="9">
    <source>
        <dbReference type="Proteomes" id="UP000643810"/>
    </source>
</evidence>
<evidence type="ECO:0000256" key="6">
    <source>
        <dbReference type="ARBA" id="ARBA00023136"/>
    </source>
</evidence>
<dbReference type="NCBIfam" id="TIGR00801">
    <property type="entry name" value="ncs2"/>
    <property type="match status" value="1"/>
</dbReference>
<keyword evidence="4 7" id="KW-0812">Transmembrane</keyword>